<keyword evidence="1" id="KW-1277">Toxin-antitoxin system</keyword>
<gene>
    <name evidence="5" type="ORF">ACFSUO_06850</name>
</gene>
<name>A0ABW5V5X0_9BACI</name>
<sequence length="145" mass="16837">MYFVDQKKIEETLVYVEQILNEVHHQRIDSFKDKLFLERAAEVMIESMLDVGNMMIDGFIMRDPGSFEDIIDILIDEKVLPESDDAGYKEIIGLRKMVVKDYLAVDHALLDNTLQQNRELLVQFSSHVRRYLHDESGVANAFSND</sequence>
<dbReference type="InterPro" id="IPR008201">
    <property type="entry name" value="HepT-like"/>
</dbReference>
<dbReference type="EMBL" id="JBHUNA010000013">
    <property type="protein sequence ID" value="MFD2760693.1"/>
    <property type="molecule type" value="Genomic_DNA"/>
</dbReference>
<dbReference type="PANTHER" id="PTHR33397:SF5">
    <property type="entry name" value="RNASE YUTE-RELATED"/>
    <property type="match status" value="1"/>
</dbReference>
<dbReference type="InterPro" id="IPR052379">
    <property type="entry name" value="Type_VII_TA_RNase"/>
</dbReference>
<evidence type="ECO:0000313" key="6">
    <source>
        <dbReference type="Proteomes" id="UP001597502"/>
    </source>
</evidence>
<keyword evidence="3" id="KW-0378">Hydrolase</keyword>
<protein>
    <submittedName>
        <fullName evidence="5">DUF86 domain-containing protein</fullName>
    </submittedName>
</protein>
<dbReference type="Proteomes" id="UP001597502">
    <property type="component" value="Unassembled WGS sequence"/>
</dbReference>
<keyword evidence="6" id="KW-1185">Reference proteome</keyword>
<proteinExistence type="inferred from homology"/>
<organism evidence="5 6">
    <name type="scientific">Lentibacillus juripiscarius</name>
    <dbReference type="NCBI Taxonomy" id="257446"/>
    <lineage>
        <taxon>Bacteria</taxon>
        <taxon>Bacillati</taxon>
        <taxon>Bacillota</taxon>
        <taxon>Bacilli</taxon>
        <taxon>Bacillales</taxon>
        <taxon>Bacillaceae</taxon>
        <taxon>Lentibacillus</taxon>
    </lineage>
</organism>
<dbReference type="Pfam" id="PF01934">
    <property type="entry name" value="HepT-like"/>
    <property type="match status" value="1"/>
</dbReference>
<evidence type="ECO:0000256" key="3">
    <source>
        <dbReference type="ARBA" id="ARBA00022801"/>
    </source>
</evidence>
<reference evidence="6" key="1">
    <citation type="journal article" date="2019" name="Int. J. Syst. Evol. Microbiol.">
        <title>The Global Catalogue of Microorganisms (GCM) 10K type strain sequencing project: providing services to taxonomists for standard genome sequencing and annotation.</title>
        <authorList>
            <consortium name="The Broad Institute Genomics Platform"/>
            <consortium name="The Broad Institute Genome Sequencing Center for Infectious Disease"/>
            <person name="Wu L."/>
            <person name="Ma J."/>
        </authorList>
    </citation>
    <scope>NUCLEOTIDE SEQUENCE [LARGE SCALE GENOMIC DNA]</scope>
    <source>
        <strain evidence="6">TISTR 1535</strain>
    </source>
</reference>
<evidence type="ECO:0000256" key="1">
    <source>
        <dbReference type="ARBA" id="ARBA00022649"/>
    </source>
</evidence>
<evidence type="ECO:0000313" key="5">
    <source>
        <dbReference type="EMBL" id="MFD2760693.1"/>
    </source>
</evidence>
<dbReference type="Gene3D" id="1.20.120.580">
    <property type="entry name" value="bsu32300-like"/>
    <property type="match status" value="1"/>
</dbReference>
<evidence type="ECO:0000256" key="2">
    <source>
        <dbReference type="ARBA" id="ARBA00022722"/>
    </source>
</evidence>
<comment type="similarity">
    <text evidence="4">Belongs to the HepT RNase toxin family.</text>
</comment>
<accession>A0ABW5V5X0</accession>
<dbReference type="InterPro" id="IPR037038">
    <property type="entry name" value="HepT-like_sf"/>
</dbReference>
<dbReference type="PANTHER" id="PTHR33397">
    <property type="entry name" value="UPF0331 PROTEIN YUTE"/>
    <property type="match status" value="1"/>
</dbReference>
<dbReference type="RefSeq" id="WP_382392444.1">
    <property type="nucleotide sequence ID" value="NZ_JBHUNA010000013.1"/>
</dbReference>
<comment type="caution">
    <text evidence="5">The sequence shown here is derived from an EMBL/GenBank/DDBJ whole genome shotgun (WGS) entry which is preliminary data.</text>
</comment>
<evidence type="ECO:0000256" key="4">
    <source>
        <dbReference type="ARBA" id="ARBA00024207"/>
    </source>
</evidence>
<keyword evidence="2" id="KW-0540">Nuclease</keyword>